<proteinExistence type="predicted"/>
<dbReference type="Pfam" id="PF12789">
    <property type="entry name" value="PTR"/>
    <property type="match status" value="2"/>
</dbReference>
<dbReference type="Pfam" id="PF13884">
    <property type="entry name" value="Peptidase_S74"/>
    <property type="match status" value="1"/>
</dbReference>
<dbReference type="PROSITE" id="PS51688">
    <property type="entry name" value="ICA"/>
    <property type="match status" value="1"/>
</dbReference>
<evidence type="ECO:0000313" key="3">
    <source>
        <dbReference type="Proteomes" id="UP000219374"/>
    </source>
</evidence>
<accession>A0A286D4U1</accession>
<organism evidence="2 3">
    <name type="scientific">Pseudoxanthomonas wuyuanensis</name>
    <dbReference type="NCBI Taxonomy" id="1073196"/>
    <lineage>
        <taxon>Bacteria</taxon>
        <taxon>Pseudomonadati</taxon>
        <taxon>Pseudomonadota</taxon>
        <taxon>Gammaproteobacteria</taxon>
        <taxon>Lysobacterales</taxon>
        <taxon>Lysobacteraceae</taxon>
        <taxon>Pseudoxanthomonas</taxon>
    </lineage>
</organism>
<dbReference type="Proteomes" id="UP000219374">
    <property type="component" value="Unassembled WGS sequence"/>
</dbReference>
<protein>
    <submittedName>
        <fullName evidence="2">Phage tail repeat like</fullName>
    </submittedName>
</protein>
<evidence type="ECO:0000259" key="1">
    <source>
        <dbReference type="PROSITE" id="PS51688"/>
    </source>
</evidence>
<dbReference type="InterPro" id="IPR030392">
    <property type="entry name" value="S74_ICA"/>
</dbReference>
<reference evidence="2 3" key="1">
    <citation type="submission" date="2017-09" db="EMBL/GenBank/DDBJ databases">
        <authorList>
            <person name="Ehlers B."/>
            <person name="Leendertz F.H."/>
        </authorList>
    </citation>
    <scope>NUCLEOTIDE SEQUENCE [LARGE SCALE GENOMIC DNA]</scope>
    <source>
        <strain evidence="2 3">CGMCC 1.10978</strain>
    </source>
</reference>
<feature type="domain" description="Peptidase S74" evidence="1">
    <location>
        <begin position="542"/>
        <end position="634"/>
    </location>
</feature>
<evidence type="ECO:0000313" key="2">
    <source>
        <dbReference type="EMBL" id="SOD53671.1"/>
    </source>
</evidence>
<dbReference type="OrthoDB" id="6174642at2"/>
<dbReference type="RefSeq" id="WP_141400746.1">
    <property type="nucleotide sequence ID" value="NZ_OCND01000002.1"/>
</dbReference>
<sequence>MSGLPIILTPQGRAALVNADNTGTSGLRIAQIGVSDSAAGVAGDVLQGEIKRLATFSGQVVADDTVHVTIRDDTSAVYGMRAFALYLEDGTLLAWYAQAEVILEKSAQAILLLSCDIQFAGLNATVLEFGDTNWTNPIATPSVYGVLKLATATEAMAGESGVAAITPATLRLALNARFGDGAPSGFVKGLLNLATAALLRAALGLGSASLRNEGAGNSLDADMLDGQHGAYYHDFENLTNVPAFAPEVHEHTIASVTGLQSALNAKAAVAHQHSAGDITSGTLDLARIPVIPAISKVDAMTGGGTGESAWIRLNADRANGAVGGSIRIGSDGSVYFTFNDATTVRFDTAGQMTNGTVPWARLSGVPAFASSAHTHTTLTRGSYLTGSNYNGGASTTWAVDATTTSNASKIVARDASGDIHARLFRSEYASLNANIGAIMTQVNAGGATDNYIRPSTPAQVKAALAMSIADVANLQATLNAKATLNAAVTFQDVTASRGNGTGVIYFGNGSRYLYFDGSKYQLVSAPLLVGGTVTAPAFAQSSSRRYKRRIETISASDALTLLSGVRWVTYRMRADGSHAAGAIAEELADGPLDFVVTRTNNGAPDGINYQPLFVLACAALRGLTDRVSALESRA</sequence>
<name>A0A286D4U1_9GAMM</name>
<keyword evidence="3" id="KW-1185">Reference proteome</keyword>
<dbReference type="AlphaFoldDB" id="A0A286D4U1"/>
<gene>
    <name evidence="2" type="ORF">SAMN06296416_102529</name>
</gene>
<dbReference type="EMBL" id="OCND01000002">
    <property type="protein sequence ID" value="SOD53671.1"/>
    <property type="molecule type" value="Genomic_DNA"/>
</dbReference>